<proteinExistence type="predicted"/>
<evidence type="ECO:0000313" key="5">
    <source>
        <dbReference type="Proteomes" id="UP000334019"/>
    </source>
</evidence>
<dbReference type="KEGG" id="atq:GH723_17700"/>
<reference evidence="4 5" key="1">
    <citation type="submission" date="2019-11" db="EMBL/GenBank/DDBJ databases">
        <authorList>
            <person name="He Y."/>
        </authorList>
    </citation>
    <scope>NUCLEOTIDE SEQUENCE [LARGE SCALE GENOMIC DNA]</scope>
    <source>
        <strain evidence="4 5">SCSIO 58843</strain>
    </source>
</reference>
<feature type="transmembrane region" description="Helical" evidence="2">
    <location>
        <begin position="222"/>
        <end position="244"/>
    </location>
</feature>
<keyword evidence="5" id="KW-1185">Reference proteome</keyword>
<keyword evidence="2" id="KW-0472">Membrane</keyword>
<keyword evidence="2" id="KW-1133">Transmembrane helix</keyword>
<feature type="transmembrane region" description="Helical" evidence="2">
    <location>
        <begin position="195"/>
        <end position="216"/>
    </location>
</feature>
<gene>
    <name evidence="4" type="ORF">GH723_17700</name>
</gene>
<accession>A0A5Q2RPB3</accession>
<protein>
    <submittedName>
        <fullName evidence="4">Molybdopterin-dependent oxidoreductase</fullName>
    </submittedName>
</protein>
<keyword evidence="2" id="KW-0812">Transmembrane</keyword>
<evidence type="ECO:0000259" key="3">
    <source>
        <dbReference type="Pfam" id="PF00174"/>
    </source>
</evidence>
<feature type="transmembrane region" description="Helical" evidence="2">
    <location>
        <begin position="159"/>
        <end position="175"/>
    </location>
</feature>
<dbReference type="EMBL" id="CP045851">
    <property type="protein sequence ID" value="QGG96782.1"/>
    <property type="molecule type" value="Genomic_DNA"/>
</dbReference>
<evidence type="ECO:0000256" key="1">
    <source>
        <dbReference type="SAM" id="MobiDB-lite"/>
    </source>
</evidence>
<feature type="domain" description="Oxidoreductase molybdopterin-binding" evidence="3">
    <location>
        <begin position="324"/>
        <end position="447"/>
    </location>
</feature>
<sequence length="457" mass="49856">MQWCRPRRARRREVQQTGWCSDVRCPQGRAGTCGCEGSQRRSPHRHGAVASQAKGEGGLDRVLPAVTRRPRGPAPAPRRVGATGAPYRSSRREPPTRALDLESTPRRTVPRMAERARVGTLPWRQLGARQVNLLLEVAIVTAIATGLTSWAVGTGWSRWWTFAHAVAGLTLLVLAGSKYRRSVRPGMRRGRLSRWLSVAFGVGVLAVVVLGLLHSTGSWWGVGYWSALWTHFLLAFCLVPLLVWHVTSRPSRPRAVDLDRRLLLGGGAAVGAAAVLAGTVEVAERALGVAGADRRFTGSHEIGSFDPARMPTVSWIDDESPDDVDPATWPLVIAGRDVAVADLVAVARPVAGRLDCTGGWWSEQSWDAVPLSELIDAAGARSIRVRSVTGYERLVPARDAASTYLAVGYGGEPLRRGHGAPVRLVAPSRRGPWWIKWVVAVELDDRPWWFQVPFPTT</sequence>
<name>A0A5Q2RPB3_9ACTN</name>
<evidence type="ECO:0000313" key="4">
    <source>
        <dbReference type="EMBL" id="QGG96782.1"/>
    </source>
</evidence>
<feature type="region of interest" description="Disordered" evidence="1">
    <location>
        <begin position="31"/>
        <end position="106"/>
    </location>
</feature>
<feature type="transmembrane region" description="Helical" evidence="2">
    <location>
        <begin position="133"/>
        <end position="153"/>
    </location>
</feature>
<dbReference type="InterPro" id="IPR000572">
    <property type="entry name" value="OxRdtase_Mopterin-bd_dom"/>
</dbReference>
<dbReference type="AlphaFoldDB" id="A0A5Q2RPB3"/>
<dbReference type="SUPFAM" id="SSF56524">
    <property type="entry name" value="Oxidoreductase molybdopterin-binding domain"/>
    <property type="match status" value="1"/>
</dbReference>
<feature type="compositionally biased region" description="Low complexity" evidence="1">
    <location>
        <begin position="77"/>
        <end position="86"/>
    </location>
</feature>
<evidence type="ECO:0000256" key="2">
    <source>
        <dbReference type="SAM" id="Phobius"/>
    </source>
</evidence>
<feature type="compositionally biased region" description="Basic and acidic residues" evidence="1">
    <location>
        <begin position="90"/>
        <end position="105"/>
    </location>
</feature>
<dbReference type="InterPro" id="IPR036374">
    <property type="entry name" value="OxRdtase_Mopterin-bd_sf"/>
</dbReference>
<dbReference type="Proteomes" id="UP000334019">
    <property type="component" value="Chromosome"/>
</dbReference>
<organism evidence="4 5">
    <name type="scientific">Actinomarinicola tropica</name>
    <dbReference type="NCBI Taxonomy" id="2789776"/>
    <lineage>
        <taxon>Bacteria</taxon>
        <taxon>Bacillati</taxon>
        <taxon>Actinomycetota</taxon>
        <taxon>Acidimicrobiia</taxon>
        <taxon>Acidimicrobiales</taxon>
        <taxon>Iamiaceae</taxon>
        <taxon>Actinomarinicola</taxon>
    </lineage>
</organism>
<dbReference type="Pfam" id="PF00174">
    <property type="entry name" value="Oxidored_molyb"/>
    <property type="match status" value="1"/>
</dbReference>
<dbReference type="Gene3D" id="3.90.420.10">
    <property type="entry name" value="Oxidoreductase, molybdopterin-binding domain"/>
    <property type="match status" value="1"/>
</dbReference>